<dbReference type="GO" id="GO:0005886">
    <property type="term" value="C:plasma membrane"/>
    <property type="evidence" value="ECO:0007669"/>
    <property type="project" value="UniProtKB-SubCell"/>
</dbReference>
<feature type="transmembrane region" description="Helical" evidence="13">
    <location>
        <begin position="99"/>
        <end position="120"/>
    </location>
</feature>
<keyword evidence="8" id="KW-0378">Hydrolase</keyword>
<name>A0A2G9XCR4_UNCKA</name>
<evidence type="ECO:0000256" key="5">
    <source>
        <dbReference type="ARBA" id="ARBA00022670"/>
    </source>
</evidence>
<dbReference type="AlphaFoldDB" id="A0A2G9XCR4"/>
<evidence type="ECO:0000256" key="1">
    <source>
        <dbReference type="ARBA" id="ARBA00001947"/>
    </source>
</evidence>
<dbReference type="PANTHER" id="PTHR35864:SF1">
    <property type="entry name" value="ZINC METALLOPROTEASE YWHC-RELATED"/>
    <property type="match status" value="1"/>
</dbReference>
<evidence type="ECO:0000256" key="11">
    <source>
        <dbReference type="ARBA" id="ARBA00023049"/>
    </source>
</evidence>
<sequence>MVVIAIHEFSHSFAAYKLGDATAKISGRLTLNPLAHLDKFGTLALLFFGIGWGKPVPFNIFNLKNPKRDQAIIAFAGPLSNLLLALALSLVYKISPEGLVSSAVFMLMQLNLILAFFNLIPVEPLDGFKVVLGLLPVGLAEDWLGTKRYGLYILIFLIVTGVVEKLVFAPVGLVLRLLV</sequence>
<dbReference type="PANTHER" id="PTHR35864">
    <property type="entry name" value="ZINC METALLOPROTEASE MJ0611-RELATED"/>
    <property type="match status" value="1"/>
</dbReference>
<evidence type="ECO:0000256" key="9">
    <source>
        <dbReference type="ARBA" id="ARBA00022833"/>
    </source>
</evidence>
<dbReference type="EMBL" id="PCQY01000012">
    <property type="protein sequence ID" value="PIP04727.1"/>
    <property type="molecule type" value="Genomic_DNA"/>
</dbReference>
<dbReference type="CDD" id="cd06158">
    <property type="entry name" value="S2P-M50_like_1"/>
    <property type="match status" value="1"/>
</dbReference>
<comment type="cofactor">
    <cofactor evidence="1">
        <name>Zn(2+)</name>
        <dbReference type="ChEBI" id="CHEBI:29105"/>
    </cofactor>
</comment>
<evidence type="ECO:0000313" key="16">
    <source>
        <dbReference type="Proteomes" id="UP000231388"/>
    </source>
</evidence>
<comment type="similarity">
    <text evidence="3">Belongs to the peptidase M50B family.</text>
</comment>
<evidence type="ECO:0000256" key="7">
    <source>
        <dbReference type="ARBA" id="ARBA00022723"/>
    </source>
</evidence>
<gene>
    <name evidence="15" type="ORF">COX53_00915</name>
</gene>
<evidence type="ECO:0000256" key="3">
    <source>
        <dbReference type="ARBA" id="ARBA00007931"/>
    </source>
</evidence>
<organism evidence="15 16">
    <name type="scientific">candidate division WWE3 bacterium CG23_combo_of_CG06-09_8_20_14_all_40_14</name>
    <dbReference type="NCBI Taxonomy" id="1975095"/>
    <lineage>
        <taxon>Bacteria</taxon>
        <taxon>Katanobacteria</taxon>
    </lineage>
</organism>
<keyword evidence="10 13" id="KW-1133">Transmembrane helix</keyword>
<feature type="transmembrane region" description="Helical" evidence="13">
    <location>
        <begin position="149"/>
        <end position="175"/>
    </location>
</feature>
<keyword evidence="5 15" id="KW-0645">Protease</keyword>
<proteinExistence type="inferred from homology"/>
<dbReference type="GO" id="GO:0006508">
    <property type="term" value="P:proteolysis"/>
    <property type="evidence" value="ECO:0007669"/>
    <property type="project" value="UniProtKB-KW"/>
</dbReference>
<keyword evidence="4" id="KW-1003">Cell membrane</keyword>
<dbReference type="InterPro" id="IPR008915">
    <property type="entry name" value="Peptidase_M50"/>
</dbReference>
<dbReference type="Pfam" id="PF02163">
    <property type="entry name" value="Peptidase_M50"/>
    <property type="match status" value="1"/>
</dbReference>
<dbReference type="InterPro" id="IPR044537">
    <property type="entry name" value="Rip2-like"/>
</dbReference>
<feature type="transmembrane region" description="Helical" evidence="13">
    <location>
        <begin position="72"/>
        <end position="92"/>
    </location>
</feature>
<evidence type="ECO:0000256" key="8">
    <source>
        <dbReference type="ARBA" id="ARBA00022801"/>
    </source>
</evidence>
<evidence type="ECO:0000313" key="15">
    <source>
        <dbReference type="EMBL" id="PIP04727.1"/>
    </source>
</evidence>
<evidence type="ECO:0000256" key="13">
    <source>
        <dbReference type="SAM" id="Phobius"/>
    </source>
</evidence>
<evidence type="ECO:0000256" key="10">
    <source>
        <dbReference type="ARBA" id="ARBA00022989"/>
    </source>
</evidence>
<evidence type="ECO:0000256" key="12">
    <source>
        <dbReference type="ARBA" id="ARBA00023136"/>
    </source>
</evidence>
<keyword evidence="9" id="KW-0862">Zinc</keyword>
<feature type="domain" description="Peptidase M50" evidence="14">
    <location>
        <begin position="100"/>
        <end position="136"/>
    </location>
</feature>
<accession>A0A2G9XCR4</accession>
<evidence type="ECO:0000256" key="6">
    <source>
        <dbReference type="ARBA" id="ARBA00022692"/>
    </source>
</evidence>
<evidence type="ECO:0000256" key="4">
    <source>
        <dbReference type="ARBA" id="ARBA00022475"/>
    </source>
</evidence>
<evidence type="ECO:0000259" key="14">
    <source>
        <dbReference type="Pfam" id="PF02163"/>
    </source>
</evidence>
<dbReference type="InterPro" id="IPR052348">
    <property type="entry name" value="Metallopeptidase_M50B"/>
</dbReference>
<keyword evidence="11" id="KW-0482">Metalloprotease</keyword>
<comment type="caution">
    <text evidence="15">The sequence shown here is derived from an EMBL/GenBank/DDBJ whole genome shotgun (WGS) entry which is preliminary data.</text>
</comment>
<dbReference type="Proteomes" id="UP000231388">
    <property type="component" value="Unassembled WGS sequence"/>
</dbReference>
<evidence type="ECO:0000256" key="2">
    <source>
        <dbReference type="ARBA" id="ARBA00004651"/>
    </source>
</evidence>
<comment type="subcellular location">
    <subcellularLocation>
        <location evidence="2">Cell membrane</location>
        <topology evidence="2">Multi-pass membrane protein</topology>
    </subcellularLocation>
</comment>
<reference evidence="15 16" key="1">
    <citation type="submission" date="2017-09" db="EMBL/GenBank/DDBJ databases">
        <title>Depth-based differentiation of microbial function through sediment-hosted aquifers and enrichment of novel symbionts in the deep terrestrial subsurface.</title>
        <authorList>
            <person name="Probst A.J."/>
            <person name="Ladd B."/>
            <person name="Jarett J.K."/>
            <person name="Geller-Mcgrath D.E."/>
            <person name="Sieber C.M."/>
            <person name="Emerson J.B."/>
            <person name="Anantharaman K."/>
            <person name="Thomas B.C."/>
            <person name="Malmstrom R."/>
            <person name="Stieglmeier M."/>
            <person name="Klingl A."/>
            <person name="Woyke T."/>
            <person name="Ryan C.M."/>
            <person name="Banfield J.F."/>
        </authorList>
    </citation>
    <scope>NUCLEOTIDE SEQUENCE [LARGE SCALE GENOMIC DNA]</scope>
    <source>
        <strain evidence="15">CG23_combo_of_CG06-09_8_20_14_all_40_14</strain>
    </source>
</reference>
<keyword evidence="6 13" id="KW-0812">Transmembrane</keyword>
<keyword evidence="7" id="KW-0479">Metal-binding</keyword>
<dbReference type="GO" id="GO:0046872">
    <property type="term" value="F:metal ion binding"/>
    <property type="evidence" value="ECO:0007669"/>
    <property type="project" value="UniProtKB-KW"/>
</dbReference>
<dbReference type="GO" id="GO:0008237">
    <property type="term" value="F:metallopeptidase activity"/>
    <property type="evidence" value="ECO:0007669"/>
    <property type="project" value="UniProtKB-KW"/>
</dbReference>
<keyword evidence="12 13" id="KW-0472">Membrane</keyword>
<protein>
    <submittedName>
        <fullName evidence="15">Site-2 protease family protein</fullName>
    </submittedName>
</protein>